<proteinExistence type="predicted"/>
<reference evidence="2 3" key="1">
    <citation type="submission" date="2017-05" db="EMBL/GenBank/DDBJ databases">
        <title>Whole genome sequencing of Yersinia kristensenii.</title>
        <authorList>
            <person name="Campioni F."/>
        </authorList>
    </citation>
    <scope>NUCLEOTIDE SEQUENCE [LARGE SCALE GENOMIC DNA]</scope>
    <source>
        <strain evidence="2 3">CFSAN060538</strain>
    </source>
</reference>
<gene>
    <name evidence="2" type="ORF">CBW52_01775</name>
</gene>
<evidence type="ECO:0000313" key="2">
    <source>
        <dbReference type="EMBL" id="OVZ83876.1"/>
    </source>
</evidence>
<dbReference type="AlphaFoldDB" id="A0AB73PNQ5"/>
<name>A0AB73PNQ5_YERKR</name>
<keyword evidence="3" id="KW-1185">Reference proteome</keyword>
<dbReference type="RefSeq" id="WP_087794735.1">
    <property type="nucleotide sequence ID" value="NZ_CAWNET010000001.1"/>
</dbReference>
<sequence>MNKKLLAIILCMLPLVAKSDPSLMNLMCVTEFDFHNKKTTQNLMMIDVKSSNEGMGYAVTKFLSRDGGVKLGMTYFKASGKEGDDFILFSTRQNLEDIGKDADFLGISLKNQGDDDHPIYGAVIGRGHDSVTVHQTKYFCMPQ</sequence>
<dbReference type="Proteomes" id="UP000195840">
    <property type="component" value="Unassembled WGS sequence"/>
</dbReference>
<dbReference type="EMBL" id="NHOG01000001">
    <property type="protein sequence ID" value="OVZ83876.1"/>
    <property type="molecule type" value="Genomic_DNA"/>
</dbReference>
<accession>A0AB73PNQ5</accession>
<organism evidence="2 3">
    <name type="scientific">Yersinia kristensenii</name>
    <dbReference type="NCBI Taxonomy" id="28152"/>
    <lineage>
        <taxon>Bacteria</taxon>
        <taxon>Pseudomonadati</taxon>
        <taxon>Pseudomonadota</taxon>
        <taxon>Gammaproteobacteria</taxon>
        <taxon>Enterobacterales</taxon>
        <taxon>Yersiniaceae</taxon>
        <taxon>Yersinia</taxon>
    </lineage>
</organism>
<comment type="caution">
    <text evidence="2">The sequence shown here is derived from an EMBL/GenBank/DDBJ whole genome shotgun (WGS) entry which is preliminary data.</text>
</comment>
<evidence type="ECO:0000313" key="3">
    <source>
        <dbReference type="Proteomes" id="UP000195840"/>
    </source>
</evidence>
<evidence type="ECO:0000256" key="1">
    <source>
        <dbReference type="SAM" id="SignalP"/>
    </source>
</evidence>
<keyword evidence="1" id="KW-0732">Signal</keyword>
<protein>
    <submittedName>
        <fullName evidence="2">Uncharacterized protein</fullName>
    </submittedName>
</protein>
<feature type="chain" id="PRO_5044500262" evidence="1">
    <location>
        <begin position="20"/>
        <end position="143"/>
    </location>
</feature>
<feature type="signal peptide" evidence="1">
    <location>
        <begin position="1"/>
        <end position="19"/>
    </location>
</feature>